<protein>
    <recommendedName>
        <fullName evidence="3">Fibronectin type-III domain-containing protein</fullName>
    </recommendedName>
</protein>
<dbReference type="AlphaFoldDB" id="A0A7Y4MSU0"/>
<comment type="caution">
    <text evidence="1">The sequence shown here is derived from an EMBL/GenBank/DDBJ whole genome shotgun (WGS) entry which is preliminary data.</text>
</comment>
<evidence type="ECO:0008006" key="3">
    <source>
        <dbReference type="Google" id="ProtNLM"/>
    </source>
</evidence>
<evidence type="ECO:0000313" key="1">
    <source>
        <dbReference type="EMBL" id="NOJ79903.1"/>
    </source>
</evidence>
<dbReference type="Proteomes" id="UP000533080">
    <property type="component" value="Unassembled WGS sequence"/>
</dbReference>
<dbReference type="SUPFAM" id="SSF49265">
    <property type="entry name" value="Fibronectin type III"/>
    <property type="match status" value="1"/>
</dbReference>
<dbReference type="RefSeq" id="WP_171442141.1">
    <property type="nucleotide sequence ID" value="NZ_JABFNS010000038.1"/>
</dbReference>
<dbReference type="EMBL" id="JABFNT010000047">
    <property type="protein sequence ID" value="NOJ79903.1"/>
    <property type="molecule type" value="Genomic_DNA"/>
</dbReference>
<accession>A0A7Y4MSU0</accession>
<proteinExistence type="predicted"/>
<sequence>MRTLTNQERATLLAGNYGTHLRVVVVRPDNSEVDLSTLLGRDWVMGAQWSETQDATVCVATVSVRRSGPGGVTSLSPMVDSSVANRGPTGLLVPLLKEGRRFRIEVQTTSSGRAQPDAWRQVFLGRIDEVDPGPEELSFNGRDFAGVFQDWFIEVERDYGNDTVGVAVQTVMAQIIGDNIPTGTGPGLYVPVDPMWQLGKYTQQREPVWDAVRALAEQLGWEVRLRWREGHGWAFTLQCPERLAGEPVWTFGPAHYGELKQAKRALRDIRNVVEVLYTDKDDRDALGNEKRKTVTATNPTSIAEYGRRYMQVAEASASNINTQAEAQRLADAAIADLSDSSLTLEFEVPYFWPLEVNDMVRVLPDGVTLGAPVELAVVNLDHTFAGGIAKTKLQLRGRPATSVLEWRARDAAPLTAHNAALKSIQVTTKLKGPDAPSDLQPTPTVNGFALSFRPSTSGPAWDTYELHVSTSAGFTPSSATLKAAASATRFEVADLPPGVTHYAVVRGRDIHGNVGPTSAQVALSPRYVAPNDLAPLVIFSSLTPNPSFEAWTRGGSEPPDGWQMASGTFGVDAVRTTEADTATYAVSFPATTAGSKLLVSQYFAVMPGQTYVARLRYLKTTGTPGTGGARLELRWYDATFTEITTGAALGQGTSVGSWTPLVNHAVAPARARYARLFAGRASDTVAVNIDNASVDPYTTPQQTPRSVVVFANGWGPYAANGRAAPTFFRDSTGRVRLQGAMAGTTVNTVAFTLPEQYRPLSVVDHPVVCGSGVVVVGALVIGTDGTVTLTAGSVSFVSLDGVSFRGVE</sequence>
<dbReference type="InterPro" id="IPR013783">
    <property type="entry name" value="Ig-like_fold"/>
</dbReference>
<dbReference type="Gene3D" id="2.60.120.260">
    <property type="entry name" value="Galactose-binding domain-like"/>
    <property type="match status" value="1"/>
</dbReference>
<dbReference type="InterPro" id="IPR036116">
    <property type="entry name" value="FN3_sf"/>
</dbReference>
<name>A0A7Y4MSU0_MYXXA</name>
<organism evidence="1 2">
    <name type="scientific">Myxococcus xanthus</name>
    <dbReference type="NCBI Taxonomy" id="34"/>
    <lineage>
        <taxon>Bacteria</taxon>
        <taxon>Pseudomonadati</taxon>
        <taxon>Myxococcota</taxon>
        <taxon>Myxococcia</taxon>
        <taxon>Myxococcales</taxon>
        <taxon>Cystobacterineae</taxon>
        <taxon>Myxococcaceae</taxon>
        <taxon>Myxococcus</taxon>
    </lineage>
</organism>
<evidence type="ECO:0000313" key="2">
    <source>
        <dbReference type="Proteomes" id="UP000533080"/>
    </source>
</evidence>
<dbReference type="Gene3D" id="2.60.40.10">
    <property type="entry name" value="Immunoglobulins"/>
    <property type="match status" value="1"/>
</dbReference>
<reference evidence="1 2" key="1">
    <citation type="submission" date="2020-05" db="EMBL/GenBank/DDBJ databases">
        <authorList>
            <person name="Whitworth D."/>
        </authorList>
    </citation>
    <scope>NUCLEOTIDE SEQUENCE [LARGE SCALE GENOMIC DNA]</scope>
    <source>
        <strain evidence="1 2">AM005</strain>
    </source>
</reference>
<gene>
    <name evidence="1" type="ORF">HNV28_16385</name>
</gene>